<dbReference type="InParanoid" id="A0A7J7DKU7"/>
<name>A0A7J7DKU7_TRIWF</name>
<feature type="region of interest" description="Disordered" evidence="1">
    <location>
        <begin position="1"/>
        <end position="23"/>
    </location>
</feature>
<dbReference type="AlphaFoldDB" id="A0A7J7DKU7"/>
<proteinExistence type="predicted"/>
<reference evidence="2 3" key="1">
    <citation type="journal article" date="2020" name="Nat. Commun.">
        <title>Genome of Tripterygium wilfordii and identification of cytochrome P450 involved in triptolide biosynthesis.</title>
        <authorList>
            <person name="Tu L."/>
            <person name="Su P."/>
            <person name="Zhang Z."/>
            <person name="Gao L."/>
            <person name="Wang J."/>
            <person name="Hu T."/>
            <person name="Zhou J."/>
            <person name="Zhang Y."/>
            <person name="Zhao Y."/>
            <person name="Liu Y."/>
            <person name="Song Y."/>
            <person name="Tong Y."/>
            <person name="Lu Y."/>
            <person name="Yang J."/>
            <person name="Xu C."/>
            <person name="Jia M."/>
            <person name="Peters R.J."/>
            <person name="Huang L."/>
            <person name="Gao W."/>
        </authorList>
    </citation>
    <scope>NUCLEOTIDE SEQUENCE [LARGE SCALE GENOMIC DNA]</scope>
    <source>
        <strain evidence="3">cv. XIE 37</strain>
        <tissue evidence="2">Leaf</tissue>
    </source>
</reference>
<sequence>MNQFRQKKIPLKENEKTQHDHQNLTTHCTQILQKHKQPNKDNKYKEKSTTKKVADSSFPFVFAKTTISQSMEVYTNISSKIRQWEEQNEEGRKAIKTERKREMMN</sequence>
<comment type="caution">
    <text evidence="2">The sequence shown here is derived from an EMBL/GenBank/DDBJ whole genome shotgun (WGS) entry which is preliminary data.</text>
</comment>
<feature type="compositionally biased region" description="Basic and acidic residues" evidence="1">
    <location>
        <begin position="10"/>
        <end position="22"/>
    </location>
</feature>
<organism evidence="2 3">
    <name type="scientific">Tripterygium wilfordii</name>
    <name type="common">Thunder God vine</name>
    <dbReference type="NCBI Taxonomy" id="458696"/>
    <lineage>
        <taxon>Eukaryota</taxon>
        <taxon>Viridiplantae</taxon>
        <taxon>Streptophyta</taxon>
        <taxon>Embryophyta</taxon>
        <taxon>Tracheophyta</taxon>
        <taxon>Spermatophyta</taxon>
        <taxon>Magnoliopsida</taxon>
        <taxon>eudicotyledons</taxon>
        <taxon>Gunneridae</taxon>
        <taxon>Pentapetalae</taxon>
        <taxon>rosids</taxon>
        <taxon>fabids</taxon>
        <taxon>Celastrales</taxon>
        <taxon>Celastraceae</taxon>
        <taxon>Tripterygium</taxon>
    </lineage>
</organism>
<keyword evidence="3" id="KW-1185">Reference proteome</keyword>
<evidence type="ECO:0000256" key="1">
    <source>
        <dbReference type="SAM" id="MobiDB-lite"/>
    </source>
</evidence>
<protein>
    <submittedName>
        <fullName evidence="2">Uncharacterized protein</fullName>
    </submittedName>
</protein>
<gene>
    <name evidence="2" type="ORF">HS088_TW06G01104</name>
</gene>
<accession>A0A7J7DKU7</accession>
<dbReference type="EMBL" id="JAAARO010000006">
    <property type="protein sequence ID" value="KAF5746928.1"/>
    <property type="molecule type" value="Genomic_DNA"/>
</dbReference>
<evidence type="ECO:0000313" key="3">
    <source>
        <dbReference type="Proteomes" id="UP000593562"/>
    </source>
</evidence>
<dbReference type="Proteomes" id="UP000593562">
    <property type="component" value="Unassembled WGS sequence"/>
</dbReference>
<evidence type="ECO:0000313" key="2">
    <source>
        <dbReference type="EMBL" id="KAF5746928.1"/>
    </source>
</evidence>